<dbReference type="AlphaFoldDB" id="A0A246IW59"/>
<dbReference type="EMBL" id="NIOF01000016">
    <property type="protein sequence ID" value="OWQ84462.1"/>
    <property type="molecule type" value="Genomic_DNA"/>
</dbReference>
<dbReference type="Proteomes" id="UP000197468">
    <property type="component" value="Unassembled WGS sequence"/>
</dbReference>
<feature type="region of interest" description="Disordered" evidence="1">
    <location>
        <begin position="1"/>
        <end position="35"/>
    </location>
</feature>
<protein>
    <submittedName>
        <fullName evidence="2">Uncharacterized protein</fullName>
    </submittedName>
</protein>
<organism evidence="2 3">
    <name type="scientific">Roseateles aquatilis</name>
    <dbReference type="NCBI Taxonomy" id="431061"/>
    <lineage>
        <taxon>Bacteria</taxon>
        <taxon>Pseudomonadati</taxon>
        <taxon>Pseudomonadota</taxon>
        <taxon>Betaproteobacteria</taxon>
        <taxon>Burkholderiales</taxon>
        <taxon>Sphaerotilaceae</taxon>
        <taxon>Roseateles</taxon>
    </lineage>
</organism>
<name>A0A246IW59_9BURK</name>
<gene>
    <name evidence="2" type="ORF">CDN99_24545</name>
</gene>
<keyword evidence="3" id="KW-1185">Reference proteome</keyword>
<comment type="caution">
    <text evidence="2">The sequence shown here is derived from an EMBL/GenBank/DDBJ whole genome shotgun (WGS) entry which is preliminary data.</text>
</comment>
<reference evidence="2 3" key="1">
    <citation type="journal article" date="2008" name="Int. J. Syst. Evol. Microbiol.">
        <title>Description of Roseateles aquatilis sp. nov. and Roseateles terrae sp. nov., in the class Betaproteobacteria, and emended description of the genus Roseateles.</title>
        <authorList>
            <person name="Gomila M."/>
            <person name="Bowien B."/>
            <person name="Falsen E."/>
            <person name="Moore E.R."/>
            <person name="Lalucat J."/>
        </authorList>
    </citation>
    <scope>NUCLEOTIDE SEQUENCE [LARGE SCALE GENOMIC DNA]</scope>
    <source>
        <strain evidence="2 3">CCUG 48205</strain>
    </source>
</reference>
<evidence type="ECO:0000313" key="2">
    <source>
        <dbReference type="EMBL" id="OWQ84462.1"/>
    </source>
</evidence>
<evidence type="ECO:0000313" key="3">
    <source>
        <dbReference type="Proteomes" id="UP000197468"/>
    </source>
</evidence>
<evidence type="ECO:0000256" key="1">
    <source>
        <dbReference type="SAM" id="MobiDB-lite"/>
    </source>
</evidence>
<accession>A0A246IW59</accession>
<proteinExistence type="predicted"/>
<sequence>MRPETPMSEHAVSTRDGHGLGGASTKAFPLPEDGPAITKEDISAFEIGNVAPTFTDFLKAGPPADPS</sequence>